<dbReference type="InterPro" id="IPR051448">
    <property type="entry name" value="CdaR-like_regulators"/>
</dbReference>
<accession>A0A0F0LBT4</accession>
<dbReference type="InterPro" id="IPR025736">
    <property type="entry name" value="PucR_C-HTH_dom"/>
</dbReference>
<dbReference type="Proteomes" id="UP000033640">
    <property type="component" value="Unassembled WGS sequence"/>
</dbReference>
<organism evidence="2 3">
    <name type="scientific">Microbacterium oxydans</name>
    <dbReference type="NCBI Taxonomy" id="82380"/>
    <lineage>
        <taxon>Bacteria</taxon>
        <taxon>Bacillati</taxon>
        <taxon>Actinomycetota</taxon>
        <taxon>Actinomycetes</taxon>
        <taxon>Micrococcales</taxon>
        <taxon>Microbacteriaceae</taxon>
        <taxon>Microbacterium</taxon>
    </lineage>
</organism>
<evidence type="ECO:0000313" key="2">
    <source>
        <dbReference type="EMBL" id="KJL30613.1"/>
    </source>
</evidence>
<dbReference type="RefSeq" id="WP_045278107.1">
    <property type="nucleotide sequence ID" value="NZ_JYIW01000018.1"/>
</dbReference>
<dbReference type="PATRIC" id="fig|82380.11.peg.705"/>
<dbReference type="Gene3D" id="1.10.10.2840">
    <property type="entry name" value="PucR C-terminal helix-turn-helix domain"/>
    <property type="match status" value="1"/>
</dbReference>
<evidence type="ECO:0000259" key="1">
    <source>
        <dbReference type="Pfam" id="PF13556"/>
    </source>
</evidence>
<reference evidence="2 3" key="1">
    <citation type="submission" date="2015-02" db="EMBL/GenBank/DDBJ databases">
        <title>Draft genome sequences of ten Microbacterium spp. with emphasis on heavy metal contaminated environments.</title>
        <authorList>
            <person name="Corretto E."/>
        </authorList>
    </citation>
    <scope>NUCLEOTIDE SEQUENCE [LARGE SCALE GENOMIC DNA]</scope>
    <source>
        <strain evidence="2 3">BEL4b</strain>
    </source>
</reference>
<feature type="domain" description="PucR C-terminal helix-turn-helix" evidence="1">
    <location>
        <begin position="403"/>
        <end position="461"/>
    </location>
</feature>
<name>A0A0F0LBT4_9MICO</name>
<dbReference type="Pfam" id="PF13556">
    <property type="entry name" value="HTH_30"/>
    <property type="match status" value="1"/>
</dbReference>
<dbReference type="AlphaFoldDB" id="A0A0F0LBT4"/>
<sequence>MTRDLASIARLLGATLVDGGTLGPKAPVSSVVPLADFAVVPHPQFATLVVGDPDEIASALDRSDRREQLRLAVAVVTGPLEVVPEGVTAIIDPDLEPVVVLPTLQALLATDAAAEDRAVLAATKVLALAARRSGVAGVVAELARRLDGWAVLLDRDAQPIASAGAGALHIGDAVAVAFNRPVRVRSRALQVHPVGTDEDMSAFLVVTARSGSTSRARDLSSQAAALLDLLLRTHDGSRTERLGRATMMRVLEEGGPTALALAKEWGVRDRSLAAFTLSARSSSVDAERVVVHWLEDLGAPHLLTAAHGLVSGFAREEHTEELARRATTFSVPLHLGLGSPAQVDALAGSAEEARRAHDVAVAEVRAVVRYRSMPTIDLVLDRLAPSDARRLAALIEPLRDDDLVDTLRGFLTENGAWGAAAARLGVHRQTLAARVRRIEHITGLSMSSADDRAAAWLALRAHA</sequence>
<dbReference type="OrthoDB" id="3170447at2"/>
<comment type="caution">
    <text evidence="2">The sequence shown here is derived from an EMBL/GenBank/DDBJ whole genome shotgun (WGS) entry which is preliminary data.</text>
</comment>
<evidence type="ECO:0000313" key="3">
    <source>
        <dbReference type="Proteomes" id="UP000033640"/>
    </source>
</evidence>
<proteinExistence type="predicted"/>
<protein>
    <recommendedName>
        <fullName evidence="1">PucR C-terminal helix-turn-helix domain-containing protein</fullName>
    </recommendedName>
</protein>
<dbReference type="EMBL" id="JYIW01000018">
    <property type="protein sequence ID" value="KJL30613.1"/>
    <property type="molecule type" value="Genomic_DNA"/>
</dbReference>
<gene>
    <name evidence="2" type="ORF">RS83_00682</name>
</gene>
<dbReference type="InterPro" id="IPR042070">
    <property type="entry name" value="PucR_C-HTH_sf"/>
</dbReference>
<dbReference type="PANTHER" id="PTHR33744">
    <property type="entry name" value="CARBOHYDRATE DIACID REGULATOR"/>
    <property type="match status" value="1"/>
</dbReference>